<keyword evidence="12" id="KW-0251">Elongation factor</keyword>
<dbReference type="Gene3D" id="3.10.50.30">
    <property type="entry name" value="Transcription elongation factor, GreA/GreB, C-terminal domain"/>
    <property type="match status" value="1"/>
</dbReference>
<dbReference type="Pfam" id="PF03449">
    <property type="entry name" value="GreA_GreB_N"/>
    <property type="match status" value="1"/>
</dbReference>
<dbReference type="InterPro" id="IPR022691">
    <property type="entry name" value="Tscrpt_elong_fac_GreA/B_N"/>
</dbReference>
<dbReference type="AlphaFoldDB" id="A0A1I6LF30"/>
<evidence type="ECO:0000259" key="11">
    <source>
        <dbReference type="Pfam" id="PF03449"/>
    </source>
</evidence>
<dbReference type="GO" id="GO:0070063">
    <property type="term" value="F:RNA polymerase binding"/>
    <property type="evidence" value="ECO:0007669"/>
    <property type="project" value="InterPro"/>
</dbReference>
<dbReference type="EMBL" id="FOZL01000001">
    <property type="protein sequence ID" value="SFS01838.1"/>
    <property type="molecule type" value="Genomic_DNA"/>
</dbReference>
<keyword evidence="3 8" id="KW-0805">Transcription regulation</keyword>
<dbReference type="GO" id="GO:0006354">
    <property type="term" value="P:DNA-templated transcription elongation"/>
    <property type="evidence" value="ECO:0007669"/>
    <property type="project" value="TreeGrafter"/>
</dbReference>
<evidence type="ECO:0000256" key="4">
    <source>
        <dbReference type="ARBA" id="ARBA00023125"/>
    </source>
</evidence>
<evidence type="ECO:0000259" key="10">
    <source>
        <dbReference type="Pfam" id="PF01272"/>
    </source>
</evidence>
<dbReference type="FunFam" id="3.10.50.30:FF:000001">
    <property type="entry name" value="Transcription elongation factor GreA"/>
    <property type="match status" value="1"/>
</dbReference>
<name>A0A1I6LF30_9BACT</name>
<dbReference type="InterPro" id="IPR036805">
    <property type="entry name" value="Tscrpt_elong_fac_GreA/B_N_sf"/>
</dbReference>
<dbReference type="InterPro" id="IPR001437">
    <property type="entry name" value="Tscrpt_elong_fac_GreA/B_C"/>
</dbReference>
<dbReference type="GO" id="GO:0003746">
    <property type="term" value="F:translation elongation factor activity"/>
    <property type="evidence" value="ECO:0007669"/>
    <property type="project" value="UniProtKB-KW"/>
</dbReference>
<evidence type="ECO:0000256" key="1">
    <source>
        <dbReference type="ARBA" id="ARBA00008213"/>
    </source>
</evidence>
<dbReference type="PIRSF" id="PIRSF006092">
    <property type="entry name" value="GreA_GreB"/>
    <property type="match status" value="1"/>
</dbReference>
<dbReference type="GO" id="GO:0003677">
    <property type="term" value="F:DNA binding"/>
    <property type="evidence" value="ECO:0007669"/>
    <property type="project" value="UniProtKB-UniRule"/>
</dbReference>
<comment type="similarity">
    <text evidence="1 8 9">Belongs to the GreA/GreB family.</text>
</comment>
<sequence>MKFSSTEGNMPEKIKARLAEQIKALEYELTTELPAEIKKAVALGDLSENAEYHSAKQRQEFVNARLGQLKKRMGELAMVNLTNIPNDKVGFGSAVTVFDSSKDETIRYKLVTSEESDVSKGLISTTSPIGRSLLGKEVGDTATVVTPNGKRELEVLKLYTIHDLDPDEPVEVTEIPEVK</sequence>
<dbReference type="PANTHER" id="PTHR30437">
    <property type="entry name" value="TRANSCRIPTION ELONGATION FACTOR GREA"/>
    <property type="match status" value="1"/>
</dbReference>
<dbReference type="Pfam" id="PF01272">
    <property type="entry name" value="GreA_GreB"/>
    <property type="match status" value="1"/>
</dbReference>
<accession>A0A1I6LF30</accession>
<dbReference type="PANTHER" id="PTHR30437:SF4">
    <property type="entry name" value="TRANSCRIPTION ELONGATION FACTOR GREA"/>
    <property type="match status" value="1"/>
</dbReference>
<protein>
    <recommendedName>
        <fullName evidence="2 8">Transcription elongation factor GreA</fullName>
    </recommendedName>
    <alternativeName>
        <fullName evidence="7 8">Transcript cleavage factor GreA</fullName>
    </alternativeName>
</protein>
<keyword evidence="12" id="KW-0648">Protein biosynthesis</keyword>
<dbReference type="Gene3D" id="1.10.287.180">
    <property type="entry name" value="Transcription elongation factor, GreA/GreB, N-terminal domain"/>
    <property type="match status" value="1"/>
</dbReference>
<proteinExistence type="inferred from homology"/>
<dbReference type="PROSITE" id="PS00830">
    <property type="entry name" value="GREAB_2"/>
    <property type="match status" value="1"/>
</dbReference>
<dbReference type="InterPro" id="IPR028624">
    <property type="entry name" value="Tscrpt_elong_fac_GreA/B"/>
</dbReference>
<dbReference type="Proteomes" id="UP000199024">
    <property type="component" value="Unassembled WGS sequence"/>
</dbReference>
<evidence type="ECO:0000256" key="9">
    <source>
        <dbReference type="RuleBase" id="RU000556"/>
    </source>
</evidence>
<feature type="domain" description="Transcription elongation factor GreA/GreB N-terminal" evidence="11">
    <location>
        <begin position="16"/>
        <end position="74"/>
    </location>
</feature>
<evidence type="ECO:0000256" key="7">
    <source>
        <dbReference type="ARBA" id="ARBA00030776"/>
    </source>
</evidence>
<evidence type="ECO:0000256" key="3">
    <source>
        <dbReference type="ARBA" id="ARBA00023015"/>
    </source>
</evidence>
<dbReference type="InterPro" id="IPR006359">
    <property type="entry name" value="Tscrpt_elong_fac_GreA"/>
</dbReference>
<dbReference type="HAMAP" id="MF_00105">
    <property type="entry name" value="GreA_GreB"/>
    <property type="match status" value="1"/>
</dbReference>
<organism evidence="12 13">
    <name type="scientific">Granulicella pectinivorans</name>
    <dbReference type="NCBI Taxonomy" id="474950"/>
    <lineage>
        <taxon>Bacteria</taxon>
        <taxon>Pseudomonadati</taxon>
        <taxon>Acidobacteriota</taxon>
        <taxon>Terriglobia</taxon>
        <taxon>Terriglobales</taxon>
        <taxon>Acidobacteriaceae</taxon>
        <taxon>Granulicella</taxon>
    </lineage>
</organism>
<dbReference type="SUPFAM" id="SSF46557">
    <property type="entry name" value="GreA transcript cleavage protein, N-terminal domain"/>
    <property type="match status" value="1"/>
</dbReference>
<evidence type="ECO:0000313" key="12">
    <source>
        <dbReference type="EMBL" id="SFS01838.1"/>
    </source>
</evidence>
<evidence type="ECO:0000256" key="8">
    <source>
        <dbReference type="HAMAP-Rule" id="MF_00105"/>
    </source>
</evidence>
<dbReference type="InterPro" id="IPR036953">
    <property type="entry name" value="GreA/GreB_C_sf"/>
</dbReference>
<keyword evidence="4 8" id="KW-0238">DNA-binding</keyword>
<evidence type="ECO:0000256" key="5">
    <source>
        <dbReference type="ARBA" id="ARBA00023163"/>
    </source>
</evidence>
<feature type="domain" description="Transcription elongation factor GreA/GreB C-terminal" evidence="10">
    <location>
        <begin position="85"/>
        <end position="158"/>
    </location>
</feature>
<evidence type="ECO:0000256" key="2">
    <source>
        <dbReference type="ARBA" id="ARBA00013729"/>
    </source>
</evidence>
<dbReference type="STRING" id="474950.SAMN05421771_0621"/>
<gene>
    <name evidence="8" type="primary">greA</name>
    <name evidence="12" type="ORF">SAMN05421771_0621</name>
</gene>
<keyword evidence="5 8" id="KW-0804">Transcription</keyword>
<comment type="function">
    <text evidence="6 8 9">Necessary for efficient RNA polymerase transcription elongation past template-encoded arresting sites. The arresting sites in DNA have the property of trapping a certain fraction of elongating RNA polymerases that pass through, resulting in locked ternary complexes. Cleavage of the nascent transcript by cleavage factors such as GreA or GreB allows the resumption of elongation from the new 3'terminus. GreA releases sequences of 2 to 3 nucleotides.</text>
</comment>
<evidence type="ECO:0000256" key="6">
    <source>
        <dbReference type="ARBA" id="ARBA00024916"/>
    </source>
</evidence>
<dbReference type="SUPFAM" id="SSF54534">
    <property type="entry name" value="FKBP-like"/>
    <property type="match status" value="1"/>
</dbReference>
<dbReference type="GO" id="GO:0032784">
    <property type="term" value="P:regulation of DNA-templated transcription elongation"/>
    <property type="evidence" value="ECO:0007669"/>
    <property type="project" value="UniProtKB-UniRule"/>
</dbReference>
<dbReference type="InterPro" id="IPR018151">
    <property type="entry name" value="TF_GreA/GreB_CS"/>
</dbReference>
<keyword evidence="13" id="KW-1185">Reference proteome</keyword>
<reference evidence="12 13" key="1">
    <citation type="submission" date="2016-10" db="EMBL/GenBank/DDBJ databases">
        <authorList>
            <person name="de Groot N.N."/>
        </authorList>
    </citation>
    <scope>NUCLEOTIDE SEQUENCE [LARGE SCALE GENOMIC DNA]</scope>
    <source>
        <strain evidence="12 13">DSM 21001</strain>
    </source>
</reference>
<evidence type="ECO:0000313" key="13">
    <source>
        <dbReference type="Proteomes" id="UP000199024"/>
    </source>
</evidence>
<dbReference type="InterPro" id="IPR023459">
    <property type="entry name" value="Tscrpt_elong_fac_GreA/B_fam"/>
</dbReference>
<dbReference type="NCBIfam" id="TIGR01462">
    <property type="entry name" value="greA"/>
    <property type="match status" value="1"/>
</dbReference>